<reference evidence="1 2" key="1">
    <citation type="journal article" date="2023" name="Plants (Basel)">
        <title>Bridging the Gap: Combining Genomics and Transcriptomics Approaches to Understand Stylosanthes scabra, an Orphan Legume from the Brazilian Caatinga.</title>
        <authorList>
            <person name="Ferreira-Neto J.R.C."/>
            <person name="da Silva M.D."/>
            <person name="Binneck E."/>
            <person name="de Melo N.F."/>
            <person name="da Silva R.H."/>
            <person name="de Melo A.L.T.M."/>
            <person name="Pandolfi V."/>
            <person name="Bustamante F.O."/>
            <person name="Brasileiro-Vidal A.C."/>
            <person name="Benko-Iseppon A.M."/>
        </authorList>
    </citation>
    <scope>NUCLEOTIDE SEQUENCE [LARGE SCALE GENOMIC DNA]</scope>
    <source>
        <tissue evidence="1">Leaves</tissue>
    </source>
</reference>
<sequence>MKVLEIAPTSSCRNYKPNFVHAFSRSNKSKKFYVDATVSEQAPKLALKLPRKIRNPQKKVASRLNWSFRSGNGTHTRNSGSRNVKNVHGRGRCRGSLFLTWEYTGSWRRWGKTSELLTRDLTHVSLLASNLLQPPAQEK</sequence>
<protein>
    <submittedName>
        <fullName evidence="1">Uncharacterized protein</fullName>
    </submittedName>
</protein>
<accession>A0ABU6VS85</accession>
<organism evidence="1 2">
    <name type="scientific">Stylosanthes scabra</name>
    <dbReference type="NCBI Taxonomy" id="79078"/>
    <lineage>
        <taxon>Eukaryota</taxon>
        <taxon>Viridiplantae</taxon>
        <taxon>Streptophyta</taxon>
        <taxon>Embryophyta</taxon>
        <taxon>Tracheophyta</taxon>
        <taxon>Spermatophyta</taxon>
        <taxon>Magnoliopsida</taxon>
        <taxon>eudicotyledons</taxon>
        <taxon>Gunneridae</taxon>
        <taxon>Pentapetalae</taxon>
        <taxon>rosids</taxon>
        <taxon>fabids</taxon>
        <taxon>Fabales</taxon>
        <taxon>Fabaceae</taxon>
        <taxon>Papilionoideae</taxon>
        <taxon>50 kb inversion clade</taxon>
        <taxon>dalbergioids sensu lato</taxon>
        <taxon>Dalbergieae</taxon>
        <taxon>Pterocarpus clade</taxon>
        <taxon>Stylosanthes</taxon>
    </lineage>
</organism>
<dbReference type="EMBL" id="JASCZI010152654">
    <property type="protein sequence ID" value="MED6176491.1"/>
    <property type="molecule type" value="Genomic_DNA"/>
</dbReference>
<evidence type="ECO:0000313" key="2">
    <source>
        <dbReference type="Proteomes" id="UP001341840"/>
    </source>
</evidence>
<proteinExistence type="predicted"/>
<keyword evidence="2" id="KW-1185">Reference proteome</keyword>
<evidence type="ECO:0000313" key="1">
    <source>
        <dbReference type="EMBL" id="MED6176491.1"/>
    </source>
</evidence>
<name>A0ABU6VS85_9FABA</name>
<gene>
    <name evidence="1" type="ORF">PIB30_088672</name>
</gene>
<comment type="caution">
    <text evidence="1">The sequence shown here is derived from an EMBL/GenBank/DDBJ whole genome shotgun (WGS) entry which is preliminary data.</text>
</comment>
<dbReference type="Proteomes" id="UP001341840">
    <property type="component" value="Unassembled WGS sequence"/>
</dbReference>